<dbReference type="GO" id="GO:0005737">
    <property type="term" value="C:cytoplasm"/>
    <property type="evidence" value="ECO:0007669"/>
    <property type="project" value="TreeGrafter"/>
</dbReference>
<evidence type="ECO:0000256" key="2">
    <source>
        <dbReference type="ARBA" id="ARBA00022793"/>
    </source>
</evidence>
<dbReference type="RefSeq" id="WP_115483290.1">
    <property type="nucleotide sequence ID" value="NZ_QRCT01000050.1"/>
</dbReference>
<proteinExistence type="predicted"/>
<evidence type="ECO:0000256" key="1">
    <source>
        <dbReference type="ARBA" id="ARBA00001911"/>
    </source>
</evidence>
<dbReference type="OrthoDB" id="9811743at2"/>
<dbReference type="Gene3D" id="3.40.50.720">
    <property type="entry name" value="NAD(P)-binding Rossmann-like Domain"/>
    <property type="match status" value="1"/>
</dbReference>
<dbReference type="GO" id="GO:0042732">
    <property type="term" value="P:D-xylose metabolic process"/>
    <property type="evidence" value="ECO:0007669"/>
    <property type="project" value="InterPro"/>
</dbReference>
<dbReference type="SUPFAM" id="SSF51735">
    <property type="entry name" value="NAD(P)-binding Rossmann-fold domains"/>
    <property type="match status" value="1"/>
</dbReference>
<dbReference type="InterPro" id="IPR001509">
    <property type="entry name" value="Epimerase_deHydtase"/>
</dbReference>
<dbReference type="Proteomes" id="UP000255036">
    <property type="component" value="Unassembled WGS sequence"/>
</dbReference>
<evidence type="ECO:0000256" key="4">
    <source>
        <dbReference type="ARBA" id="ARBA00023239"/>
    </source>
</evidence>
<gene>
    <name evidence="6" type="ORF">DWV06_16430</name>
</gene>
<accession>A0A371ARB3</accession>
<keyword evidence="2" id="KW-0210">Decarboxylase</keyword>
<dbReference type="Pfam" id="PF01370">
    <property type="entry name" value="Epimerase"/>
    <property type="match status" value="1"/>
</dbReference>
<keyword evidence="3" id="KW-0520">NAD</keyword>
<dbReference type="PANTHER" id="PTHR43078">
    <property type="entry name" value="UDP-GLUCURONIC ACID DECARBOXYLASE-RELATED"/>
    <property type="match status" value="1"/>
</dbReference>
<dbReference type="AlphaFoldDB" id="A0A371ARB3"/>
<organism evidence="6 7">
    <name type="scientific">Anaerosacchariphilus polymeriproducens</name>
    <dbReference type="NCBI Taxonomy" id="1812858"/>
    <lineage>
        <taxon>Bacteria</taxon>
        <taxon>Bacillati</taxon>
        <taxon>Bacillota</taxon>
        <taxon>Clostridia</taxon>
        <taxon>Lachnospirales</taxon>
        <taxon>Lachnospiraceae</taxon>
        <taxon>Anaerosacchariphilus</taxon>
    </lineage>
</organism>
<evidence type="ECO:0000313" key="6">
    <source>
        <dbReference type="EMBL" id="RDU22115.1"/>
    </source>
</evidence>
<comment type="cofactor">
    <cofactor evidence="1">
        <name>NAD(+)</name>
        <dbReference type="ChEBI" id="CHEBI:57540"/>
    </cofactor>
</comment>
<protein>
    <submittedName>
        <fullName evidence="6">NAD(P)-dependent oxidoreductase</fullName>
    </submittedName>
</protein>
<keyword evidence="4" id="KW-0456">Lyase</keyword>
<evidence type="ECO:0000313" key="7">
    <source>
        <dbReference type="Proteomes" id="UP000255036"/>
    </source>
</evidence>
<sequence length="352" mass="39829">MLISQDKILQEDIENIVSSSMLKWDKFKDTRILITGATGLLGSQIVRTLMLANEIRDLNLKVFALVRSKEKAEKVFSEIDKNDNLNFIVQDIQDKLDIQESIDYIIHGASMTSSKSFVEQPVETIYTSIEGCNNIFEFAKNTACKGCVYLSSMEVYGITQKKEIMEEDLGYLNPLTPRSSYSEGKRMCECLAVSYMSEYQVPIKVIRLTQTFGPGVSKEDNRVFAQFAKCTLEKSDIILHTKGETTRNYCYTKDAITAILLVLLDGKEGEAYNVANEETAISIYDMAKMLVDRYANGEFEVKIQLEDESKHGYNPVNRTCISSKKINGLGWQPSVGLEEAFERMIQSMKDTD</sequence>
<dbReference type="PANTHER" id="PTHR43078:SF6">
    <property type="entry name" value="UDP-GLUCURONIC ACID DECARBOXYLASE 1"/>
    <property type="match status" value="1"/>
</dbReference>
<dbReference type="InterPro" id="IPR044516">
    <property type="entry name" value="UXS-like"/>
</dbReference>
<evidence type="ECO:0000256" key="3">
    <source>
        <dbReference type="ARBA" id="ARBA00023027"/>
    </source>
</evidence>
<feature type="domain" description="NAD-dependent epimerase/dehydratase" evidence="5">
    <location>
        <begin position="32"/>
        <end position="275"/>
    </location>
</feature>
<dbReference type="GO" id="GO:0048040">
    <property type="term" value="F:UDP-glucuronate decarboxylase activity"/>
    <property type="evidence" value="ECO:0007669"/>
    <property type="project" value="TreeGrafter"/>
</dbReference>
<dbReference type="InterPro" id="IPR036291">
    <property type="entry name" value="NAD(P)-bd_dom_sf"/>
</dbReference>
<dbReference type="EMBL" id="QRCT01000050">
    <property type="protein sequence ID" value="RDU22115.1"/>
    <property type="molecule type" value="Genomic_DNA"/>
</dbReference>
<dbReference type="GO" id="GO:0070403">
    <property type="term" value="F:NAD+ binding"/>
    <property type="evidence" value="ECO:0007669"/>
    <property type="project" value="InterPro"/>
</dbReference>
<keyword evidence="7" id="KW-1185">Reference proteome</keyword>
<name>A0A371ARB3_9FIRM</name>
<comment type="caution">
    <text evidence="6">The sequence shown here is derived from an EMBL/GenBank/DDBJ whole genome shotgun (WGS) entry which is preliminary data.</text>
</comment>
<evidence type="ECO:0000259" key="5">
    <source>
        <dbReference type="Pfam" id="PF01370"/>
    </source>
</evidence>
<reference evidence="6 7" key="1">
    <citation type="submission" date="2018-07" db="EMBL/GenBank/DDBJ databases">
        <title>Anaerosacharophilus polymeroproducens gen. nov. sp. nov., an anaerobic bacterium isolated from salt field.</title>
        <authorList>
            <person name="Kim W."/>
            <person name="Yang S.-H."/>
            <person name="Oh J."/>
            <person name="Lee J.-H."/>
            <person name="Kwon K.K."/>
        </authorList>
    </citation>
    <scope>NUCLEOTIDE SEQUENCE [LARGE SCALE GENOMIC DNA]</scope>
    <source>
        <strain evidence="6 7">MCWD5</strain>
    </source>
</reference>